<dbReference type="KEGG" id="ptkz:JDV02_002481"/>
<evidence type="ECO:0000313" key="2">
    <source>
        <dbReference type="Proteomes" id="UP000829364"/>
    </source>
</evidence>
<name>A0A9Q8QB44_9HYPO</name>
<dbReference type="GeneID" id="72064442"/>
<accession>A0A9Q8QB44</accession>
<protein>
    <submittedName>
        <fullName evidence="1">Uncharacterized protein</fullName>
    </submittedName>
</protein>
<proteinExistence type="predicted"/>
<dbReference type="RefSeq" id="XP_047839482.1">
    <property type="nucleotide sequence ID" value="XM_047983511.1"/>
</dbReference>
<gene>
    <name evidence="1" type="ORF">JDV02_002481</name>
</gene>
<keyword evidence="2" id="KW-1185">Reference proteome</keyword>
<sequence>MHDWLPVHVCRSLDRHGCPMVQFFLENGIAADGTLFYLGEDGRVREECWDDISLMPGFHSLEYKGVLWFPYIQAFRALIEGVFYKYRRVGNPETSVAIADQIWELAVGEGMAQAGSVSRAKDSRQVSRPWDFAFPTAIPTASPH</sequence>
<dbReference type="Proteomes" id="UP000829364">
    <property type="component" value="Chromosome 2"/>
</dbReference>
<dbReference type="AlphaFoldDB" id="A0A9Q8QB44"/>
<dbReference type="EMBL" id="CP086355">
    <property type="protein sequence ID" value="UNI16001.1"/>
    <property type="molecule type" value="Genomic_DNA"/>
</dbReference>
<evidence type="ECO:0000313" key="1">
    <source>
        <dbReference type="EMBL" id="UNI16001.1"/>
    </source>
</evidence>
<reference evidence="1" key="1">
    <citation type="submission" date="2021-11" db="EMBL/GenBank/DDBJ databases">
        <title>Purpureocillium_takamizusanense_genome.</title>
        <authorList>
            <person name="Nguyen N.-H."/>
        </authorList>
    </citation>
    <scope>NUCLEOTIDE SEQUENCE</scope>
    <source>
        <strain evidence="1">PT3</strain>
    </source>
</reference>
<organism evidence="1 2">
    <name type="scientific">Purpureocillium takamizusanense</name>
    <dbReference type="NCBI Taxonomy" id="2060973"/>
    <lineage>
        <taxon>Eukaryota</taxon>
        <taxon>Fungi</taxon>
        <taxon>Dikarya</taxon>
        <taxon>Ascomycota</taxon>
        <taxon>Pezizomycotina</taxon>
        <taxon>Sordariomycetes</taxon>
        <taxon>Hypocreomycetidae</taxon>
        <taxon>Hypocreales</taxon>
        <taxon>Ophiocordycipitaceae</taxon>
        <taxon>Purpureocillium</taxon>
    </lineage>
</organism>